<keyword evidence="2" id="KW-1185">Reference proteome</keyword>
<organism evidence="1 2">
    <name type="scientific">Pseudoramibacter alactolyticus ATCC 23263</name>
    <dbReference type="NCBI Taxonomy" id="887929"/>
    <lineage>
        <taxon>Bacteria</taxon>
        <taxon>Bacillati</taxon>
        <taxon>Bacillota</taxon>
        <taxon>Clostridia</taxon>
        <taxon>Eubacteriales</taxon>
        <taxon>Eubacteriaceae</taxon>
        <taxon>Pseudoramibacter</taxon>
    </lineage>
</organism>
<dbReference type="STRING" id="887929.HMP0721_1312"/>
<sequence length="39" mass="4679">MNKNVLGEYFSEGYRCYCLEPSVLKKKDKELYDYIRGLL</sequence>
<dbReference type="AlphaFoldDB" id="E6MH28"/>
<evidence type="ECO:0000313" key="2">
    <source>
        <dbReference type="Proteomes" id="UP000004754"/>
    </source>
</evidence>
<dbReference type="HOGENOM" id="CLU_3315488_0_0_9"/>
<reference evidence="1 2" key="1">
    <citation type="submission" date="2010-12" db="EMBL/GenBank/DDBJ databases">
        <authorList>
            <person name="Muzny D."/>
            <person name="Qin X."/>
            <person name="Deng J."/>
            <person name="Jiang H."/>
            <person name="Liu Y."/>
            <person name="Qu J."/>
            <person name="Song X.-Z."/>
            <person name="Zhang L."/>
            <person name="Thornton R."/>
            <person name="Coyle M."/>
            <person name="Francisco L."/>
            <person name="Jackson L."/>
            <person name="Javaid M."/>
            <person name="Korchina V."/>
            <person name="Kovar C."/>
            <person name="Mata R."/>
            <person name="Mathew T."/>
            <person name="Ngo R."/>
            <person name="Nguyen L."/>
            <person name="Nguyen N."/>
            <person name="Okwuonu G."/>
            <person name="Ongeri F."/>
            <person name="Pham C."/>
            <person name="Simmons D."/>
            <person name="Wilczek-Boney K."/>
            <person name="Hale W."/>
            <person name="Jakkamsetti A."/>
            <person name="Pham P."/>
            <person name="Ruth R."/>
            <person name="San Lucas F."/>
            <person name="Warren J."/>
            <person name="Zhang J."/>
            <person name="Zhao Z."/>
            <person name="Zhou C."/>
            <person name="Zhu D."/>
            <person name="Lee S."/>
            <person name="Bess C."/>
            <person name="Blankenburg K."/>
            <person name="Forbes L."/>
            <person name="Fu Q."/>
            <person name="Gubbala S."/>
            <person name="Hirani K."/>
            <person name="Jayaseelan J.C."/>
            <person name="Lara F."/>
            <person name="Munidasa M."/>
            <person name="Palculict T."/>
            <person name="Patil S."/>
            <person name="Pu L.-L."/>
            <person name="Saada N."/>
            <person name="Tang L."/>
            <person name="Weissenberger G."/>
            <person name="Zhu Y."/>
            <person name="Hemphill L."/>
            <person name="Shang Y."/>
            <person name="Youmans B."/>
            <person name="Ayvaz T."/>
            <person name="Ross M."/>
            <person name="Santibanez J."/>
            <person name="Aqrawi P."/>
            <person name="Gross S."/>
            <person name="Joshi V."/>
            <person name="Fowler G."/>
            <person name="Nazareth L."/>
            <person name="Reid J."/>
            <person name="Worley K."/>
            <person name="Petrosino J."/>
            <person name="Highlander S."/>
            <person name="Gibbs R."/>
        </authorList>
    </citation>
    <scope>NUCLEOTIDE SEQUENCE [LARGE SCALE GENOMIC DNA]</scope>
    <source>
        <strain evidence="1 2">ATCC 23263</strain>
    </source>
</reference>
<dbReference type="Proteomes" id="UP000004754">
    <property type="component" value="Unassembled WGS sequence"/>
</dbReference>
<protein>
    <submittedName>
        <fullName evidence="1">Uncharacterized protein</fullName>
    </submittedName>
</protein>
<name>E6MH28_9FIRM</name>
<accession>E6MH28</accession>
<comment type="caution">
    <text evidence="1">The sequence shown here is derived from an EMBL/GenBank/DDBJ whole genome shotgun (WGS) entry which is preliminary data.</text>
</comment>
<proteinExistence type="predicted"/>
<evidence type="ECO:0000313" key="1">
    <source>
        <dbReference type="EMBL" id="EFV01918.1"/>
    </source>
</evidence>
<dbReference type="EMBL" id="AEQN01000016">
    <property type="protein sequence ID" value="EFV01918.1"/>
    <property type="molecule type" value="Genomic_DNA"/>
</dbReference>
<gene>
    <name evidence="1" type="ORF">HMP0721_1312</name>
</gene>